<dbReference type="EMBL" id="SNXZ01000008">
    <property type="protein sequence ID" value="TDP92181.1"/>
    <property type="molecule type" value="Genomic_DNA"/>
</dbReference>
<feature type="domain" description="DAGKc" evidence="8">
    <location>
        <begin position="181"/>
        <end position="305"/>
    </location>
</feature>
<dbReference type="InterPro" id="IPR001206">
    <property type="entry name" value="Diacylglycerol_kinase_cat_dom"/>
</dbReference>
<evidence type="ECO:0000256" key="2">
    <source>
        <dbReference type="ARBA" id="ARBA00022475"/>
    </source>
</evidence>
<comment type="caution">
    <text evidence="9">The sequence shown here is derived from an EMBL/GenBank/DDBJ whole genome shotgun (WGS) entry which is preliminary data.</text>
</comment>
<dbReference type="PROSITE" id="PS50146">
    <property type="entry name" value="DAGK"/>
    <property type="match status" value="1"/>
</dbReference>
<keyword evidence="2" id="KW-1003">Cell membrane</keyword>
<evidence type="ECO:0000256" key="3">
    <source>
        <dbReference type="ARBA" id="ARBA00022692"/>
    </source>
</evidence>
<dbReference type="Gene3D" id="1.20.144.10">
    <property type="entry name" value="Phosphatidic acid phosphatase type 2/haloperoxidase"/>
    <property type="match status" value="1"/>
</dbReference>
<dbReference type="Gene3D" id="3.40.50.10330">
    <property type="entry name" value="Probable inorganic polyphosphate/atp-NAD kinase, domain 1"/>
    <property type="match status" value="1"/>
</dbReference>
<keyword evidence="10" id="KW-1185">Reference proteome</keyword>
<evidence type="ECO:0000259" key="8">
    <source>
        <dbReference type="PROSITE" id="PS50146"/>
    </source>
</evidence>
<dbReference type="CDD" id="cd01610">
    <property type="entry name" value="PAP2_like"/>
    <property type="match status" value="1"/>
</dbReference>
<dbReference type="PANTHER" id="PTHR14969:SF62">
    <property type="entry name" value="DECAPRENYLPHOSPHORYL-5-PHOSPHORIBOSE PHOSPHATASE RV3807C-RELATED"/>
    <property type="match status" value="1"/>
</dbReference>
<dbReference type="InterPro" id="IPR016064">
    <property type="entry name" value="NAD/diacylglycerol_kinase_sf"/>
</dbReference>
<dbReference type="InterPro" id="IPR000326">
    <property type="entry name" value="PAP2/HPO"/>
</dbReference>
<dbReference type="PANTHER" id="PTHR14969">
    <property type="entry name" value="SPHINGOSINE-1-PHOSPHATE PHOSPHOHYDROLASE"/>
    <property type="match status" value="1"/>
</dbReference>
<evidence type="ECO:0000313" key="9">
    <source>
        <dbReference type="EMBL" id="TDP92181.1"/>
    </source>
</evidence>
<dbReference type="SMART" id="SM00014">
    <property type="entry name" value="acidPPc"/>
    <property type="match status" value="1"/>
</dbReference>
<name>A0A4R6RYH9_LABRH</name>
<comment type="subcellular location">
    <subcellularLocation>
        <location evidence="1">Cell membrane</location>
        <topology evidence="1">Multi-pass membrane protein</topology>
    </subcellularLocation>
</comment>
<evidence type="ECO:0000256" key="4">
    <source>
        <dbReference type="ARBA" id="ARBA00022801"/>
    </source>
</evidence>
<protein>
    <submittedName>
        <fullName evidence="9">Undecaprenyl-diphosphatase</fullName>
    </submittedName>
</protein>
<dbReference type="Gene3D" id="2.60.200.40">
    <property type="match status" value="1"/>
</dbReference>
<dbReference type="InterPro" id="IPR036938">
    <property type="entry name" value="PAP2/HPO_sf"/>
</dbReference>
<sequence>MMRRSAALRRTWLDPAMLRLSRSANHSLLWFALAGVLAARKGTTRRGGLRGVAAIAGASAVANLIAKPIFPRRRPAAELLPLHRRLEKRPTSSSFPSGHSASAAAFATAVAMENPAVGAAIAPLAAAVAYSRVHTGVHWPTDVLAGLGIGVGVGAATRHWWPLPETAPAHSEHHVDAPPLGDGSGLVVLANPASGPDDADPADTVKQHWPAARIIRPDPARDLISLVHESLDDTVVALGVAGGDGTVAAVASVAAERGLPLVLLPFGTLNHFARDIGVTTVEDAVAATATGSAVGIDLGLVDVAGDGQRWFVNTASLGGYPEMVRLRERMEHRWGKWLAAGIAMVRVLRSAQPIQVTLNGERRVLWLLFLGNGSYLPKGFAPSSRPALDSGCLDVRYVRADVPYSRARFVAAVLTRTLHASHVYRQADVAELKVEVVDGHRRVATDGEVGPLGNTFTFESRRRALVVYRP</sequence>
<dbReference type="AlphaFoldDB" id="A0A4R6RYH9"/>
<dbReference type="RefSeq" id="WP_133853714.1">
    <property type="nucleotide sequence ID" value="NZ_SNXZ01000008.1"/>
</dbReference>
<dbReference type="Proteomes" id="UP000295444">
    <property type="component" value="Unassembled WGS sequence"/>
</dbReference>
<dbReference type="Pfam" id="PF00781">
    <property type="entry name" value="DAGK_cat"/>
    <property type="match status" value="1"/>
</dbReference>
<accession>A0A4R6RYH9</accession>
<evidence type="ECO:0000256" key="5">
    <source>
        <dbReference type="ARBA" id="ARBA00022989"/>
    </source>
</evidence>
<reference evidence="9 10" key="1">
    <citation type="submission" date="2019-03" db="EMBL/GenBank/DDBJ databases">
        <title>Genomic Encyclopedia of Type Strains, Phase IV (KMG-IV): sequencing the most valuable type-strain genomes for metagenomic binning, comparative biology and taxonomic classification.</title>
        <authorList>
            <person name="Goeker M."/>
        </authorList>
    </citation>
    <scope>NUCLEOTIDE SEQUENCE [LARGE SCALE GENOMIC DNA]</scope>
    <source>
        <strain evidence="9 10">DSM 45361</strain>
    </source>
</reference>
<evidence type="ECO:0000256" key="7">
    <source>
        <dbReference type="SAM" id="Phobius"/>
    </source>
</evidence>
<evidence type="ECO:0000313" key="10">
    <source>
        <dbReference type="Proteomes" id="UP000295444"/>
    </source>
</evidence>
<evidence type="ECO:0000256" key="6">
    <source>
        <dbReference type="ARBA" id="ARBA00023136"/>
    </source>
</evidence>
<dbReference type="GO" id="GO:0016787">
    <property type="term" value="F:hydrolase activity"/>
    <property type="evidence" value="ECO:0007669"/>
    <property type="project" value="UniProtKB-KW"/>
</dbReference>
<dbReference type="SUPFAM" id="SSF111331">
    <property type="entry name" value="NAD kinase/diacylglycerol kinase-like"/>
    <property type="match status" value="1"/>
</dbReference>
<dbReference type="InterPro" id="IPR017438">
    <property type="entry name" value="ATP-NAD_kinase_N"/>
</dbReference>
<dbReference type="OrthoDB" id="5242960at2"/>
<organism evidence="9 10">
    <name type="scientific">Labedaea rhizosphaerae</name>
    <dbReference type="NCBI Taxonomy" id="598644"/>
    <lineage>
        <taxon>Bacteria</taxon>
        <taxon>Bacillati</taxon>
        <taxon>Actinomycetota</taxon>
        <taxon>Actinomycetes</taxon>
        <taxon>Pseudonocardiales</taxon>
        <taxon>Pseudonocardiaceae</taxon>
        <taxon>Labedaea</taxon>
    </lineage>
</organism>
<dbReference type="SUPFAM" id="SSF48317">
    <property type="entry name" value="Acid phosphatase/Vanadium-dependent haloperoxidase"/>
    <property type="match status" value="1"/>
</dbReference>
<keyword evidence="3 7" id="KW-0812">Transmembrane</keyword>
<gene>
    <name evidence="9" type="ORF">EV186_108394</name>
</gene>
<keyword evidence="6 7" id="KW-0472">Membrane</keyword>
<proteinExistence type="predicted"/>
<dbReference type="GO" id="GO:0016301">
    <property type="term" value="F:kinase activity"/>
    <property type="evidence" value="ECO:0007669"/>
    <property type="project" value="InterPro"/>
</dbReference>
<keyword evidence="4" id="KW-0378">Hydrolase</keyword>
<keyword evidence="5 7" id="KW-1133">Transmembrane helix</keyword>
<evidence type="ECO:0000256" key="1">
    <source>
        <dbReference type="ARBA" id="ARBA00004651"/>
    </source>
</evidence>
<dbReference type="GO" id="GO:0005886">
    <property type="term" value="C:plasma membrane"/>
    <property type="evidence" value="ECO:0007669"/>
    <property type="project" value="UniProtKB-SubCell"/>
</dbReference>
<dbReference type="SMART" id="SM00046">
    <property type="entry name" value="DAGKc"/>
    <property type="match status" value="1"/>
</dbReference>
<feature type="transmembrane region" description="Helical" evidence="7">
    <location>
        <begin position="48"/>
        <end position="66"/>
    </location>
</feature>
<dbReference type="Pfam" id="PF01569">
    <property type="entry name" value="PAP2"/>
    <property type="match status" value="1"/>
</dbReference>